<dbReference type="SMART" id="SM00233">
    <property type="entry name" value="PH"/>
    <property type="match status" value="1"/>
</dbReference>
<dbReference type="Proteomes" id="UP000494165">
    <property type="component" value="Unassembled WGS sequence"/>
</dbReference>
<dbReference type="GO" id="GO:0005096">
    <property type="term" value="F:GTPase activator activity"/>
    <property type="evidence" value="ECO:0007669"/>
    <property type="project" value="UniProtKB-KW"/>
</dbReference>
<dbReference type="InterPro" id="IPR036034">
    <property type="entry name" value="PDZ_sf"/>
</dbReference>
<dbReference type="InterPro" id="IPR000198">
    <property type="entry name" value="RhoGAP_dom"/>
</dbReference>
<feature type="compositionally biased region" description="Polar residues" evidence="2">
    <location>
        <begin position="712"/>
        <end position="723"/>
    </location>
</feature>
<dbReference type="PROSITE" id="PS50003">
    <property type="entry name" value="PH_DOMAIN"/>
    <property type="match status" value="1"/>
</dbReference>
<dbReference type="InterPro" id="IPR008936">
    <property type="entry name" value="Rho_GTPase_activation_prot"/>
</dbReference>
<feature type="domain" description="Rho-GAP" evidence="5">
    <location>
        <begin position="1022"/>
        <end position="1214"/>
    </location>
</feature>
<evidence type="ECO:0000256" key="1">
    <source>
        <dbReference type="ARBA" id="ARBA00022468"/>
    </source>
</evidence>
<evidence type="ECO:0000259" key="4">
    <source>
        <dbReference type="PROSITE" id="PS50106"/>
    </source>
</evidence>
<protein>
    <recommendedName>
        <fullName evidence="8">Rho GTPase-activating protein 21</fullName>
    </recommendedName>
</protein>
<dbReference type="SUPFAM" id="SSF50729">
    <property type="entry name" value="PH domain-like"/>
    <property type="match status" value="1"/>
</dbReference>
<feature type="compositionally biased region" description="Polar residues" evidence="2">
    <location>
        <begin position="1641"/>
        <end position="1653"/>
    </location>
</feature>
<reference evidence="6 7" key="1">
    <citation type="submission" date="2020-04" db="EMBL/GenBank/DDBJ databases">
        <authorList>
            <person name="Alioto T."/>
            <person name="Alioto T."/>
            <person name="Gomez Garrido J."/>
        </authorList>
    </citation>
    <scope>NUCLEOTIDE SEQUENCE [LARGE SCALE GENOMIC DNA]</scope>
</reference>
<dbReference type="PROSITE" id="PS50238">
    <property type="entry name" value="RHOGAP"/>
    <property type="match status" value="1"/>
</dbReference>
<dbReference type="GO" id="GO:0007165">
    <property type="term" value="P:signal transduction"/>
    <property type="evidence" value="ECO:0007669"/>
    <property type="project" value="InterPro"/>
</dbReference>
<dbReference type="OrthoDB" id="6281275at2759"/>
<feature type="region of interest" description="Disordered" evidence="2">
    <location>
        <begin position="1282"/>
        <end position="1325"/>
    </location>
</feature>
<dbReference type="Pfam" id="PF17820">
    <property type="entry name" value="PDZ_6"/>
    <property type="match status" value="1"/>
</dbReference>
<dbReference type="Gene3D" id="1.10.555.10">
    <property type="entry name" value="Rho GTPase activation protein"/>
    <property type="match status" value="1"/>
</dbReference>
<dbReference type="SUPFAM" id="SSF50156">
    <property type="entry name" value="PDZ domain-like"/>
    <property type="match status" value="1"/>
</dbReference>
<dbReference type="PANTHER" id="PTHR23175:SF23">
    <property type="entry name" value="PDZ DOMAIN-CONTAINING PROTEIN"/>
    <property type="match status" value="1"/>
</dbReference>
<feature type="compositionally biased region" description="Basic and acidic residues" evidence="2">
    <location>
        <begin position="1300"/>
        <end position="1318"/>
    </location>
</feature>
<accession>A0A8S1BVI8</accession>
<feature type="region of interest" description="Disordered" evidence="2">
    <location>
        <begin position="1349"/>
        <end position="1372"/>
    </location>
</feature>
<feature type="domain" description="PDZ" evidence="4">
    <location>
        <begin position="102"/>
        <end position="177"/>
    </location>
</feature>
<feature type="compositionally biased region" description="Polar residues" evidence="2">
    <location>
        <begin position="1558"/>
        <end position="1567"/>
    </location>
</feature>
<dbReference type="SMART" id="SM00228">
    <property type="entry name" value="PDZ"/>
    <property type="match status" value="1"/>
</dbReference>
<dbReference type="EMBL" id="CADEPI010000003">
    <property type="protein sequence ID" value="CAB3360456.1"/>
    <property type="molecule type" value="Genomic_DNA"/>
</dbReference>
<keyword evidence="1" id="KW-0343">GTPase activation</keyword>
<dbReference type="Gene3D" id="2.30.42.10">
    <property type="match status" value="1"/>
</dbReference>
<evidence type="ECO:0000259" key="5">
    <source>
        <dbReference type="PROSITE" id="PS50238"/>
    </source>
</evidence>
<feature type="compositionally biased region" description="Low complexity" evidence="2">
    <location>
        <begin position="281"/>
        <end position="301"/>
    </location>
</feature>
<feature type="domain" description="PH" evidence="3">
    <location>
        <begin position="804"/>
        <end position="913"/>
    </location>
</feature>
<feature type="compositionally biased region" description="Polar residues" evidence="2">
    <location>
        <begin position="956"/>
        <end position="972"/>
    </location>
</feature>
<feature type="compositionally biased region" description="Polar residues" evidence="2">
    <location>
        <begin position="655"/>
        <end position="666"/>
    </location>
</feature>
<gene>
    <name evidence="6" type="ORF">CLODIP_2_CD08864</name>
</gene>
<feature type="compositionally biased region" description="Basic and acidic residues" evidence="2">
    <location>
        <begin position="739"/>
        <end position="765"/>
    </location>
</feature>
<feature type="compositionally biased region" description="Basic and acidic residues" evidence="2">
    <location>
        <begin position="302"/>
        <end position="311"/>
    </location>
</feature>
<proteinExistence type="predicted"/>
<feature type="compositionally biased region" description="Pro residues" evidence="2">
    <location>
        <begin position="547"/>
        <end position="565"/>
    </location>
</feature>
<dbReference type="SUPFAM" id="SSF48350">
    <property type="entry name" value="GTPase activation domain, GAP"/>
    <property type="match status" value="1"/>
</dbReference>
<dbReference type="InterPro" id="IPR041489">
    <property type="entry name" value="PDZ_6"/>
</dbReference>
<dbReference type="FunFam" id="1.10.555.10:FF:000058">
    <property type="entry name" value="GTPase-activating protein pac-1"/>
    <property type="match status" value="1"/>
</dbReference>
<dbReference type="PANTHER" id="PTHR23175">
    <property type="entry name" value="PDZ DOMAIN-CONTAINING PROTEIN"/>
    <property type="match status" value="1"/>
</dbReference>
<feature type="compositionally biased region" description="Basic and acidic residues" evidence="2">
    <location>
        <begin position="570"/>
        <end position="580"/>
    </location>
</feature>
<feature type="compositionally biased region" description="Acidic residues" evidence="2">
    <location>
        <begin position="609"/>
        <end position="620"/>
    </location>
</feature>
<feature type="region of interest" description="Disordered" evidence="2">
    <location>
        <begin position="373"/>
        <end position="399"/>
    </location>
</feature>
<dbReference type="Pfam" id="PF00169">
    <property type="entry name" value="PH"/>
    <property type="match status" value="1"/>
</dbReference>
<dbReference type="PROSITE" id="PS50106">
    <property type="entry name" value="PDZ"/>
    <property type="match status" value="1"/>
</dbReference>
<feature type="compositionally biased region" description="Polar residues" evidence="2">
    <location>
        <begin position="217"/>
        <end position="240"/>
    </location>
</feature>
<feature type="region of interest" description="Disordered" evidence="2">
    <location>
        <begin position="1500"/>
        <end position="1519"/>
    </location>
</feature>
<feature type="compositionally biased region" description="Basic residues" evidence="2">
    <location>
        <begin position="1282"/>
        <end position="1292"/>
    </location>
</feature>
<keyword evidence="7" id="KW-1185">Reference proteome</keyword>
<dbReference type="InterPro" id="IPR001849">
    <property type="entry name" value="PH_domain"/>
</dbReference>
<evidence type="ECO:0000259" key="3">
    <source>
        <dbReference type="PROSITE" id="PS50003"/>
    </source>
</evidence>
<feature type="compositionally biased region" description="Low complexity" evidence="2">
    <location>
        <begin position="258"/>
        <end position="274"/>
    </location>
</feature>
<feature type="region of interest" description="Disordered" evidence="2">
    <location>
        <begin position="1"/>
        <end position="74"/>
    </location>
</feature>
<feature type="region of interest" description="Disordered" evidence="2">
    <location>
        <begin position="1592"/>
        <end position="1678"/>
    </location>
</feature>
<sequence>MADNAARASFRRPQNEPPSGKMSDAKVLPMSPPETRSTVHKAPERRVPEVTSPSRSLYHHQHRSQYQRGPRSLRLKRGNDGFGFTLRHFIVYPPDSYTVLAGEQRLGIQQTRSRPDDPMDTIFVKHVRDQSSAHIAGLRTGDRIVCVNGKVGLNYAQVVQLVQQSETYLHLLVVPKEDDLLQLYFGETAHNPYTNQRPWESQHSHSLPIEGMKAHSNSSLRLQQHPSLSPSPMLTYSNTAGHPEALTGRIVDTRSLTRQGSSRRSSEGSVTGGRPLNGHQAASLVSSAESVRSAVAAAASRRINEDRRRESSGSLTSDSPRLSISSDVEADPSVIHRIKKSFEQKEEFLKRPNQPICLPNAQVREFYAVPSKFEKPQWPPQQANGERPPEETPTSPSISATASARAQFMYGGPVTNFSATSSPIKQQNTSPRTFVTTLSKITENLAISSLSTSEPVSPIAKTDSGSGLISPLSQMVSKRARQFESGQVEEDKTVLYRSELARLTAKKVVPDVAHRKQEFESLSKESKSLDTAPRSPPPRIVPVVSVSPPPLPTPPASPTPSPSPTTTPTETKKPTIRTRDLPIFGSLSGNRLIPVGGRYIPCDDIPGWLEDDESGGDDDNKESNTSAEVHPMPRSRSNSIESWPRAPTSWDTRRSSTPTLSESNVEVTARPARPSHLNLQNPVRPPSPPPACTAEDGVATATGAAEPRESAHTATEGRNNNEATPAIVGGVQMRKPRQHSLEVEAERAVRRESYLKATWSERMDSSDVSDNDSAVKPAESPAGSPSDEKSIAKIQDLFGKQADKILREGWLHCKVSLQEGKRATDRSWKQVWAVLRTNALHLRKERRDNTNQGASSEEHVVPLQGCTVDAAADYTKRKNVLRVDTSSGSQLLFQAEDPQDMAKWLQLLRPQSLESFKDDSSSETPPTSPPYNTGNNSPPQGPRVSPVAAHKGIRKLTTSFRNRSPTGQSPVNKTRKPCQNEPLASPKTKTWKGRVAKQLRKMQGNSPNSPTTPHPEGCTIGIPLEFCPQSNFSEFVPWLVVQCTRIVEERGLEVIGIYRVPGNTAAVTSLTDAANRGSDANNLQDPRWNDVNVISSLLKSFFRKLPDSLFTSELYPSFVLADKFDDVRKRFREIRRLVHELPDHNYETLRFLMAHLTKVVEHSNTNKMEAKNLAIVFGPTLLRASDDNMVAMVTDMPHQCRIVESLISHADWFFSDEDDPDDPVSISIPSSLPESDSAADAANHALLLNNIHKVEGLKAESPSKELSAKEIVSSIISAANKKMQKAKSKRGMRLNSEDSTDARDADDKTADKSSKSEGEPSETPSIAASILSSVLFSGNIVKSIHTANPEQVSQQEHSHQPPPEPQTPVTPKLMDGCLIHTYTGLSANTQERVRRFEQETKAALSRDYSKHFLEDRRGSLTGETDDFCASPIEIRKKQPDSNRDASSSNRHSLPLSAKPPSGSPRMSAAGSQQQDSRTALAVLNTLRNIRRGNSVENLSASSLHDKASVDSQKSNGSLKRLKTENEMALTAPSPFVMRCGSLDSLHESCSVDGGKPCESNSNRPFSETSDDGHDLLESLTSTFDKKMKDLMSHPDKQADESPAESSPADESKSEEKQTSNAAIEFRPYRDPSLHRSKTKSQDLNNGSPQDSPNKSCKSREKENRSRKRDSGSGLSKLEKEVRNNCQVLAPSNAFLARMKRKSGAYTHRGIKRRHTVGGTKDLAKIGWPADEGISAAGPVLTEAQQQAALRSWLQRGRLRSSSPELSPRTAAVVLLLAAELAALKKHSKKSSPDILAGLTIPLESHV</sequence>
<dbReference type="Pfam" id="PF00620">
    <property type="entry name" value="RhoGAP"/>
    <property type="match status" value="1"/>
</dbReference>
<feature type="compositionally biased region" description="Polar residues" evidence="2">
    <location>
        <begin position="312"/>
        <end position="326"/>
    </location>
</feature>
<dbReference type="InterPro" id="IPR001478">
    <property type="entry name" value="PDZ"/>
</dbReference>
<feature type="region of interest" description="Disordered" evidence="2">
    <location>
        <begin position="1420"/>
        <end position="1476"/>
    </location>
</feature>
<evidence type="ECO:0000313" key="7">
    <source>
        <dbReference type="Proteomes" id="UP000494165"/>
    </source>
</evidence>
<evidence type="ECO:0008006" key="8">
    <source>
        <dbReference type="Google" id="ProtNLM"/>
    </source>
</evidence>
<feature type="region of interest" description="Disordered" evidence="2">
    <location>
        <begin position="217"/>
        <end position="328"/>
    </location>
</feature>
<feature type="region of interest" description="Disordered" evidence="2">
    <location>
        <begin position="914"/>
        <end position="992"/>
    </location>
</feature>
<name>A0A8S1BVI8_9INSE</name>
<dbReference type="InterPro" id="IPR011993">
    <property type="entry name" value="PH-like_dom_sf"/>
</dbReference>
<dbReference type="Gene3D" id="2.30.29.30">
    <property type="entry name" value="Pleckstrin-homology domain (PH domain)/Phosphotyrosine-binding domain (PTB)"/>
    <property type="match status" value="1"/>
</dbReference>
<feature type="compositionally biased region" description="Basic residues" evidence="2">
    <location>
        <begin position="57"/>
        <end position="74"/>
    </location>
</feature>
<feature type="region of interest" description="Disordered" evidence="2">
    <location>
        <begin position="1547"/>
        <end position="1575"/>
    </location>
</feature>
<dbReference type="SMART" id="SM00324">
    <property type="entry name" value="RhoGAP"/>
    <property type="match status" value="1"/>
</dbReference>
<feature type="region of interest" description="Disordered" evidence="2">
    <location>
        <begin position="518"/>
        <end position="789"/>
    </location>
</feature>
<comment type="caution">
    <text evidence="6">The sequence shown here is derived from an EMBL/GenBank/DDBJ whole genome shotgun (WGS) entry which is preliminary data.</text>
</comment>
<evidence type="ECO:0000313" key="6">
    <source>
        <dbReference type="EMBL" id="CAB3360456.1"/>
    </source>
</evidence>
<feature type="compositionally biased region" description="Basic and acidic residues" evidence="2">
    <location>
        <begin position="1433"/>
        <end position="1443"/>
    </location>
</feature>
<evidence type="ECO:0000256" key="2">
    <source>
        <dbReference type="SAM" id="MobiDB-lite"/>
    </source>
</evidence>
<feature type="compositionally biased region" description="Basic and acidic residues" evidence="2">
    <location>
        <begin position="518"/>
        <end position="528"/>
    </location>
</feature>
<organism evidence="6 7">
    <name type="scientific">Cloeon dipterum</name>
    <dbReference type="NCBI Taxonomy" id="197152"/>
    <lineage>
        <taxon>Eukaryota</taxon>
        <taxon>Metazoa</taxon>
        <taxon>Ecdysozoa</taxon>
        <taxon>Arthropoda</taxon>
        <taxon>Hexapoda</taxon>
        <taxon>Insecta</taxon>
        <taxon>Pterygota</taxon>
        <taxon>Palaeoptera</taxon>
        <taxon>Ephemeroptera</taxon>
        <taxon>Pisciforma</taxon>
        <taxon>Baetidae</taxon>
        <taxon>Cloeon</taxon>
    </lineage>
</organism>